<dbReference type="OrthoDB" id="6410586at2759"/>
<organism evidence="2 3">
    <name type="scientific">Euroglyphus maynei</name>
    <name type="common">Mayne's house dust mite</name>
    <dbReference type="NCBI Taxonomy" id="6958"/>
    <lineage>
        <taxon>Eukaryota</taxon>
        <taxon>Metazoa</taxon>
        <taxon>Ecdysozoa</taxon>
        <taxon>Arthropoda</taxon>
        <taxon>Chelicerata</taxon>
        <taxon>Arachnida</taxon>
        <taxon>Acari</taxon>
        <taxon>Acariformes</taxon>
        <taxon>Sarcoptiformes</taxon>
        <taxon>Astigmata</taxon>
        <taxon>Psoroptidia</taxon>
        <taxon>Analgoidea</taxon>
        <taxon>Pyroglyphidae</taxon>
        <taxon>Pyroglyphinae</taxon>
        <taxon>Euroglyphus</taxon>
    </lineage>
</organism>
<evidence type="ECO:0000313" key="3">
    <source>
        <dbReference type="Proteomes" id="UP000194236"/>
    </source>
</evidence>
<evidence type="ECO:0000313" key="2">
    <source>
        <dbReference type="EMBL" id="OTF84113.1"/>
    </source>
</evidence>
<evidence type="ECO:0008006" key="4">
    <source>
        <dbReference type="Google" id="ProtNLM"/>
    </source>
</evidence>
<sequence length="520" mass="59502">MNNHGKLLRIPLKRLDQFRKLRQKLLSSTNDHRLFDEEVAHLLDVDSDYDLGGNVIDDDNDDQQQSNVNDYRRITLASNDVRSRLTIIPRTEKDFGLYQCWAENLFGSNRDEPCLFNLTNNDIDINSRQQQQKTLNNHQKSQWKNTVLKHGPKLPRPVENCATTFLITSLLSIRCEHSNYSTFHQTSNDYDDDEDDEDIADRNLKFHLILKELLNNNSDPLEMNVMKTRASNNKIILLANQTNPIEPVFLISNLRATFVYEAIIYVSNDFGYSDQVTFSTLLSIAIGLCLYRRKRNKLIELHQRQLQEQQKRQQSNQSLFDQGKMNDNFSDDDDHVNKNDDDKIDVEKTRILDSGFTETFPLDDYSTGVFILDKTHSNLSNNYYQQQPTNHPLMIYRDFVSTPPSSSTSPATSMIQQQSTAATTLNLLNPLAQQSHPPITSEFLYQPAASTSGFLDRGNVQLIPSSSTSMQTTQSYLTYSNIEQQQSDTITPSLTMFTSASNTAPNNNNNNNNNQSISEL</sequence>
<reference evidence="2 3" key="1">
    <citation type="submission" date="2017-03" db="EMBL/GenBank/DDBJ databases">
        <title>Genome Survey of Euroglyphus maynei.</title>
        <authorList>
            <person name="Arlian L.G."/>
            <person name="Morgan M.S."/>
            <person name="Rider S.D."/>
        </authorList>
    </citation>
    <scope>NUCLEOTIDE SEQUENCE [LARGE SCALE GENOMIC DNA]</scope>
    <source>
        <strain evidence="2">Arlian Lab</strain>
        <tissue evidence="2">Whole body</tissue>
    </source>
</reference>
<dbReference type="InterPro" id="IPR013783">
    <property type="entry name" value="Ig-like_fold"/>
</dbReference>
<feature type="region of interest" description="Disordered" evidence="1">
    <location>
        <begin position="497"/>
        <end position="520"/>
    </location>
</feature>
<dbReference type="Proteomes" id="UP000194236">
    <property type="component" value="Unassembled WGS sequence"/>
</dbReference>
<dbReference type="Gene3D" id="2.60.40.10">
    <property type="entry name" value="Immunoglobulins"/>
    <property type="match status" value="1"/>
</dbReference>
<feature type="region of interest" description="Disordered" evidence="1">
    <location>
        <begin position="309"/>
        <end position="341"/>
    </location>
</feature>
<evidence type="ECO:0000256" key="1">
    <source>
        <dbReference type="SAM" id="MobiDB-lite"/>
    </source>
</evidence>
<accession>A0A1Y3BWE0</accession>
<protein>
    <recommendedName>
        <fullName evidence="4">Ig-like domain-containing protein</fullName>
    </recommendedName>
</protein>
<keyword evidence="3" id="KW-1185">Reference proteome</keyword>
<dbReference type="InterPro" id="IPR036179">
    <property type="entry name" value="Ig-like_dom_sf"/>
</dbReference>
<gene>
    <name evidence="2" type="ORF">BLA29_001663</name>
</gene>
<dbReference type="SUPFAM" id="SSF48726">
    <property type="entry name" value="Immunoglobulin"/>
    <property type="match status" value="1"/>
</dbReference>
<proteinExistence type="predicted"/>
<dbReference type="AlphaFoldDB" id="A0A1Y3BWE0"/>
<name>A0A1Y3BWE0_EURMA</name>
<dbReference type="EMBL" id="MUJZ01000661">
    <property type="protein sequence ID" value="OTF84113.1"/>
    <property type="molecule type" value="Genomic_DNA"/>
</dbReference>
<comment type="caution">
    <text evidence="2">The sequence shown here is derived from an EMBL/GenBank/DDBJ whole genome shotgun (WGS) entry which is preliminary data.</text>
</comment>